<dbReference type="PANTHER" id="PTHR30157">
    <property type="entry name" value="FERRIC REDUCTASE, NADPH-DEPENDENT"/>
    <property type="match status" value="1"/>
</dbReference>
<evidence type="ECO:0000259" key="1">
    <source>
        <dbReference type="PROSITE" id="PS51384"/>
    </source>
</evidence>
<dbReference type="Pfam" id="PF04954">
    <property type="entry name" value="SIP"/>
    <property type="match status" value="1"/>
</dbReference>
<accession>G7GY15</accession>
<dbReference type="RefSeq" id="WP_007320567.1">
    <property type="nucleotide sequence ID" value="NZ_BAEE01000012.1"/>
</dbReference>
<dbReference type="STRING" id="1073574.GOARA_012_00400"/>
<proteinExistence type="predicted"/>
<evidence type="ECO:0000313" key="3">
    <source>
        <dbReference type="Proteomes" id="UP000035088"/>
    </source>
</evidence>
<dbReference type="InterPro" id="IPR007037">
    <property type="entry name" value="SIP_rossman_dom"/>
</dbReference>
<dbReference type="AlphaFoldDB" id="G7GY15"/>
<dbReference type="Proteomes" id="UP000035088">
    <property type="component" value="Unassembled WGS sequence"/>
</dbReference>
<sequence length="249" mass="27676">MTTFATKAPYRGWQGAVLRLLRADDFQLTVTAVESITEHYVRVYFDDGGLLEATRRHPTMWIRLWFSRDGKPHQRAYTLVNPDPETGTFAVEFAIHDGVAARWAQTTFVGDEILATVMGADFALPHPDADGWLIVGDTASLPAVNSLLEAIAVSDSPDVPVTIWMEYQHDDEYTLPLRMRDHHRVEWIPRGDDGTAIVDAVRAAAFDATGYHGWVATETASTRAITALLRTEYGLGRDGVKSQAYWIAG</sequence>
<dbReference type="Pfam" id="PF08021">
    <property type="entry name" value="FAD_binding_9"/>
    <property type="match status" value="1"/>
</dbReference>
<dbReference type="InterPro" id="IPR017938">
    <property type="entry name" value="Riboflavin_synthase-like_b-brl"/>
</dbReference>
<dbReference type="OrthoDB" id="3396083at2"/>
<organism evidence="2 3">
    <name type="scientific">Gordonia araii NBRC 100433</name>
    <dbReference type="NCBI Taxonomy" id="1073574"/>
    <lineage>
        <taxon>Bacteria</taxon>
        <taxon>Bacillati</taxon>
        <taxon>Actinomycetota</taxon>
        <taxon>Actinomycetes</taxon>
        <taxon>Mycobacteriales</taxon>
        <taxon>Gordoniaceae</taxon>
        <taxon>Gordonia</taxon>
    </lineage>
</organism>
<name>G7GY15_9ACTN</name>
<gene>
    <name evidence="2" type="ORF">GOARA_012_00400</name>
</gene>
<comment type="caution">
    <text evidence="2">The sequence shown here is derived from an EMBL/GenBank/DDBJ whole genome shotgun (WGS) entry which is preliminary data.</text>
</comment>
<protein>
    <recommendedName>
        <fullName evidence="1">FAD-binding FR-type domain-containing protein</fullName>
    </recommendedName>
</protein>
<reference evidence="2 3" key="1">
    <citation type="submission" date="2011-11" db="EMBL/GenBank/DDBJ databases">
        <title>Whole genome shotgun sequence of Gordonia araii NBRC 100433.</title>
        <authorList>
            <person name="Yoshida Y."/>
            <person name="Hosoyama A."/>
            <person name="Tsuchikane K."/>
            <person name="Katsumata H."/>
            <person name="Yamazaki S."/>
            <person name="Fujita N."/>
        </authorList>
    </citation>
    <scope>NUCLEOTIDE SEQUENCE [LARGE SCALE GENOMIC DNA]</scope>
    <source>
        <strain evidence="2 3">NBRC 100433</strain>
    </source>
</reference>
<dbReference type="Gene3D" id="2.40.30.10">
    <property type="entry name" value="Translation factors"/>
    <property type="match status" value="1"/>
</dbReference>
<dbReference type="InterPro" id="IPR013113">
    <property type="entry name" value="SIP_FAD-bd"/>
</dbReference>
<dbReference type="PROSITE" id="PS51384">
    <property type="entry name" value="FAD_FR"/>
    <property type="match status" value="1"/>
</dbReference>
<dbReference type="GO" id="GO:0016491">
    <property type="term" value="F:oxidoreductase activity"/>
    <property type="evidence" value="ECO:0007669"/>
    <property type="project" value="InterPro"/>
</dbReference>
<dbReference type="CDD" id="cd06193">
    <property type="entry name" value="siderophore_interacting"/>
    <property type="match status" value="1"/>
</dbReference>
<evidence type="ECO:0000313" key="2">
    <source>
        <dbReference type="EMBL" id="GAB08490.1"/>
    </source>
</evidence>
<dbReference type="InterPro" id="IPR039261">
    <property type="entry name" value="FNR_nucleotide-bd"/>
</dbReference>
<feature type="domain" description="FAD-binding FR-type" evidence="1">
    <location>
        <begin position="23"/>
        <end position="125"/>
    </location>
</feature>
<dbReference type="InterPro" id="IPR017927">
    <property type="entry name" value="FAD-bd_FR_type"/>
</dbReference>
<dbReference type="EMBL" id="BAEE01000012">
    <property type="protein sequence ID" value="GAB08490.1"/>
    <property type="molecule type" value="Genomic_DNA"/>
</dbReference>
<dbReference type="Gene3D" id="3.40.50.80">
    <property type="entry name" value="Nucleotide-binding domain of ferredoxin-NADP reductase (FNR) module"/>
    <property type="match status" value="1"/>
</dbReference>
<dbReference type="PANTHER" id="PTHR30157:SF0">
    <property type="entry name" value="NADPH-DEPENDENT FERRIC-CHELATE REDUCTASE"/>
    <property type="match status" value="1"/>
</dbReference>
<dbReference type="SUPFAM" id="SSF63380">
    <property type="entry name" value="Riboflavin synthase domain-like"/>
    <property type="match status" value="1"/>
</dbReference>
<keyword evidence="3" id="KW-1185">Reference proteome</keyword>
<dbReference type="InterPro" id="IPR039374">
    <property type="entry name" value="SIP_fam"/>
</dbReference>